<name>A0ABM0GJ46_SACKO</name>
<dbReference type="Gene3D" id="1.20.1270.10">
    <property type="match status" value="1"/>
</dbReference>
<evidence type="ECO:0000256" key="1">
    <source>
        <dbReference type="SAM" id="MobiDB-lite"/>
    </source>
</evidence>
<feature type="compositionally biased region" description="Polar residues" evidence="1">
    <location>
        <begin position="690"/>
        <end position="700"/>
    </location>
</feature>
<reference evidence="4" key="1">
    <citation type="submission" date="2025-08" db="UniProtKB">
        <authorList>
            <consortium name="RefSeq"/>
        </authorList>
    </citation>
    <scope>IDENTIFICATION</scope>
    <source>
        <tissue evidence="4">Testes</tissue>
    </source>
</reference>
<feature type="compositionally biased region" description="Low complexity" evidence="1">
    <location>
        <begin position="701"/>
        <end position="713"/>
    </location>
</feature>
<evidence type="ECO:0000313" key="4">
    <source>
        <dbReference type="RefSeq" id="XP_002730979.1"/>
    </source>
</evidence>
<dbReference type="PANTHER" id="PTHR21727:SF0">
    <property type="entry name" value="MRNA (2'-O-METHYLADENOSINE-N(6)-)-METHYLTRANSFERASE"/>
    <property type="match status" value="1"/>
</dbReference>
<feature type="region of interest" description="Disordered" evidence="1">
    <location>
        <begin position="149"/>
        <end position="171"/>
    </location>
</feature>
<gene>
    <name evidence="4" type="primary">PCIF1</name>
</gene>
<proteinExistence type="predicted"/>
<dbReference type="InterPro" id="IPR022035">
    <property type="entry name" value="PCIF1_WW"/>
</dbReference>
<dbReference type="InterPro" id="IPR036020">
    <property type="entry name" value="WW_dom_sf"/>
</dbReference>
<dbReference type="CDD" id="cd00201">
    <property type="entry name" value="WW"/>
    <property type="match status" value="1"/>
</dbReference>
<feature type="domain" description="WW" evidence="2">
    <location>
        <begin position="82"/>
        <end position="116"/>
    </location>
</feature>
<evidence type="ECO:0000313" key="3">
    <source>
        <dbReference type="Proteomes" id="UP000694865"/>
    </source>
</evidence>
<dbReference type="InterPro" id="IPR029048">
    <property type="entry name" value="HSP70_C_sf"/>
</dbReference>
<feature type="region of interest" description="Disordered" evidence="1">
    <location>
        <begin position="1"/>
        <end position="79"/>
    </location>
</feature>
<evidence type="ECO:0000259" key="2">
    <source>
        <dbReference type="PROSITE" id="PS50020"/>
    </source>
</evidence>
<dbReference type="InterPro" id="IPR039881">
    <property type="entry name" value="PCIF1-like"/>
</dbReference>
<dbReference type="Gene3D" id="2.20.70.10">
    <property type="match status" value="1"/>
</dbReference>
<dbReference type="PANTHER" id="PTHR21727">
    <property type="entry name" value="PHOSPHORYLATED CTD INTERACTING FACTOR 1"/>
    <property type="match status" value="1"/>
</dbReference>
<feature type="compositionally biased region" description="Polar residues" evidence="1">
    <location>
        <begin position="32"/>
        <end position="41"/>
    </location>
</feature>
<dbReference type="SMART" id="SM00456">
    <property type="entry name" value="WW"/>
    <property type="match status" value="1"/>
</dbReference>
<dbReference type="SUPFAM" id="SSF51045">
    <property type="entry name" value="WW domain"/>
    <property type="match status" value="1"/>
</dbReference>
<organism evidence="3 4">
    <name type="scientific">Saccoglossus kowalevskii</name>
    <name type="common">Acorn worm</name>
    <dbReference type="NCBI Taxonomy" id="10224"/>
    <lineage>
        <taxon>Eukaryota</taxon>
        <taxon>Metazoa</taxon>
        <taxon>Hemichordata</taxon>
        <taxon>Enteropneusta</taxon>
        <taxon>Harrimaniidae</taxon>
        <taxon>Saccoglossus</taxon>
    </lineage>
</organism>
<protein>
    <submittedName>
        <fullName evidence="4">Phosphorylated CTD-interacting factor 1</fullName>
    </submittedName>
</protein>
<sequence>MDEAKQKPGPSDTATDQPYNFMHHRSPAAISPPTQSRTAMYQSSPSPQGQPFSPQGQNVPSPLSPQPSTPTGPDPVHDLPEELLQMGWRKFWSKRERRPYYYNKRTNESMWDIPPLSSPGFVQNDPLGINTVNREQQDIRLSRNSLDIGQKRRLSEDHAMGPPAKKPSSGVQIPIVPSQYWDFAINTNALFMERKPINVLPPQPEIEYERSNICNRLRISYAELCKSREGLDAPKESFNRWLLERKVIDKGNDPLLPSDCSPVVSPSMYREIISDIPVKLYRPKYASEARKQLFRYSEAAKKRIDSRNVSSESRKLVKWNVEDTFSWLRSQQQASVEEYQERLGHLKEQCGPHLTDAAKHSVESICKKMNQMSRDAAKKISEKHWEILREHGITDVPYYRDPQHRKVPCYAVQLAVPSPRLPRVDYTVEGELTCLKYKDQVCKVNSAHFQKLEQLYKLHCLDDPRFDNFLGRAWCLLKRYQTMFGLRTNEGSGLQGALPIPVFQVLNRHFGVTFECFASPLNCYFKQYCSAFNDVDSYFGSRGPVLDFYPVSGSFEANPPFGEELMEAMVDHFESLLDKSTDPLSFIVFIPEWRDPPTPALVRMEASRFKRKQCLIPALEHEYRSGTQHTCSSHELYYRAVHGTLAFFLQNDAGFEKWGPTPDRVKALLDAFIPVGNEVGQNSGHRESGGHNNSTGNHTKSSSSSSDVSAVSR</sequence>
<dbReference type="PROSITE" id="PS50020">
    <property type="entry name" value="WW_DOMAIN_2"/>
    <property type="match status" value="1"/>
</dbReference>
<dbReference type="Proteomes" id="UP000694865">
    <property type="component" value="Unplaced"/>
</dbReference>
<dbReference type="Pfam" id="PF00397">
    <property type="entry name" value="WW"/>
    <property type="match status" value="1"/>
</dbReference>
<feature type="compositionally biased region" description="Pro residues" evidence="1">
    <location>
        <begin position="62"/>
        <end position="73"/>
    </location>
</feature>
<keyword evidence="3" id="KW-1185">Reference proteome</keyword>
<feature type="compositionally biased region" description="Basic and acidic residues" evidence="1">
    <location>
        <begin position="149"/>
        <end position="159"/>
    </location>
</feature>
<dbReference type="Pfam" id="PF12237">
    <property type="entry name" value="PCIF1_WW"/>
    <property type="match status" value="1"/>
</dbReference>
<dbReference type="InterPro" id="IPR001202">
    <property type="entry name" value="WW_dom"/>
</dbReference>
<feature type="compositionally biased region" description="Low complexity" evidence="1">
    <location>
        <begin position="42"/>
        <end position="61"/>
    </location>
</feature>
<dbReference type="GeneID" id="100378944"/>
<dbReference type="RefSeq" id="XP_002730979.1">
    <property type="nucleotide sequence ID" value="XM_002730933.2"/>
</dbReference>
<feature type="region of interest" description="Disordered" evidence="1">
    <location>
        <begin position="679"/>
        <end position="713"/>
    </location>
</feature>
<accession>A0ABM0GJ46</accession>